<keyword evidence="4" id="KW-1185">Reference proteome</keyword>
<dbReference type="SUPFAM" id="SSF56112">
    <property type="entry name" value="Protein kinase-like (PK-like)"/>
    <property type="match status" value="1"/>
</dbReference>
<dbReference type="InterPro" id="IPR011009">
    <property type="entry name" value="Kinase-like_dom_sf"/>
</dbReference>
<evidence type="ECO:0000313" key="3">
    <source>
        <dbReference type="EMBL" id="KAF4452974.1"/>
    </source>
</evidence>
<dbReference type="AlphaFoldDB" id="A0A8H4KNR3"/>
<proteinExistence type="predicted"/>
<feature type="domain" description="Protein kinase" evidence="2">
    <location>
        <begin position="163"/>
        <end position="495"/>
    </location>
</feature>
<name>A0A8H4KNR3_9HYPO</name>
<dbReference type="OrthoDB" id="9992527at2759"/>
<evidence type="ECO:0000259" key="2">
    <source>
        <dbReference type="PROSITE" id="PS50011"/>
    </source>
</evidence>
<accession>A0A8H4KNR3</accession>
<feature type="region of interest" description="Disordered" evidence="1">
    <location>
        <begin position="504"/>
        <end position="572"/>
    </location>
</feature>
<dbReference type="CDD" id="cd00180">
    <property type="entry name" value="PKc"/>
    <property type="match status" value="1"/>
</dbReference>
<dbReference type="EMBL" id="JAADJG010000165">
    <property type="protein sequence ID" value="KAF4452974.1"/>
    <property type="molecule type" value="Genomic_DNA"/>
</dbReference>
<dbReference type="InterPro" id="IPR000719">
    <property type="entry name" value="Prot_kinase_dom"/>
</dbReference>
<dbReference type="SMART" id="SM00220">
    <property type="entry name" value="S_TKc"/>
    <property type="match status" value="1"/>
</dbReference>
<dbReference type="GO" id="GO:0004674">
    <property type="term" value="F:protein serine/threonine kinase activity"/>
    <property type="evidence" value="ECO:0007669"/>
    <property type="project" value="UniProtKB-KW"/>
</dbReference>
<dbReference type="PANTHER" id="PTHR24359:SF1">
    <property type="entry name" value="INHIBITOR OF NUCLEAR FACTOR KAPPA-B KINASE EPSILON SUBUNIT HOMOLOG 1-RELATED"/>
    <property type="match status" value="1"/>
</dbReference>
<reference evidence="3" key="1">
    <citation type="submission" date="2020-01" db="EMBL/GenBank/DDBJ databases">
        <title>Identification and distribution of gene clusters putatively required for synthesis of sphingolipid metabolism inhibitors in phylogenetically diverse species of the filamentous fungus Fusarium.</title>
        <authorList>
            <person name="Kim H.-S."/>
            <person name="Busman M."/>
            <person name="Brown D.W."/>
            <person name="Divon H."/>
            <person name="Uhlig S."/>
            <person name="Proctor R.H."/>
        </authorList>
    </citation>
    <scope>NUCLEOTIDE SEQUENCE</scope>
    <source>
        <strain evidence="3">NRRL 53441</strain>
    </source>
</reference>
<dbReference type="PANTHER" id="PTHR24359">
    <property type="entry name" value="SERINE/THREONINE-PROTEIN KINASE SBK1"/>
    <property type="match status" value="1"/>
</dbReference>
<sequence length="906" mass="101960">MASFSNGSQGLPDRDKRHDDFIGFVSQKQKFGSNGYDNQVYFISPSETEAWWKKGGENRIPNAIDCSIEARPSTIINGYINIFSILVWMSRTSLITAFISHGTQDRHLPILDPACFGDDPALVDMMQEFCDEQWRFCPVTFSNDIPMDKRIINPRQILPIESEKRIESTARNSKSLIRVVTLHPGCFDQAWSLTGIVVFKEYRTQKKENMRRSWNREFAAFASIDSCEHIVQYMGSFEQNNRCFIILEYASGGSLLELFNQGVPLMTPEQRMYFWRGLMGLTKAINKIQNLGGGPHNQRTGFAHRDINPANILVFPGEHGLFSPGFKMKLADFDTATPIRPIDETAATLQDNDGNRTYCAPEASRVYEEQERDFKQVHVSSDIWSLGCVISESLVWLAGGTAALERATNDRRHEIDAYYSNMVGSGFETSFHNGSILLNCVLQTHKMAVDNLRGTSSLSKVIRNWAEKWMLVPIEERQEPMFIWQNFDRMYNELVTCTQKTPIVGQLQPGTRPASEPHSVPRRYETPEVPNARSTTHPSLNVSGYNTQPPSHHRAISSPTGSGLHNSPTQTSPGFDHWDNPQDPFHNMQAHLAAGLSVAGSPYKGNLYIQHSPGAPTNGNGRYRNTAITGQNGSHSPVSAYGASFGRPSSNHLNPNNSEKPSSSTNLYGFTTVESVICHREAKKRKEALDGYTSFCRRIKPRHFIIVIDDSRSMRIMARGVLKVVEVLLWLVKDLDSTGVDVRFTSDPTKRHSMSSFLRVSTERLMMPLRDWFSKDDAEKFCNMKLALNKIFADDKIVDPKRPTSILILTDGIWEGGDIKESGVEESISSVIKRMGQKCVRDTDFTFQFVSFGNDPIGIARLKYLDDEATFESSGRHKVDIVDHKPSTSNVWSILTGAMSEINDND</sequence>
<evidence type="ECO:0000256" key="1">
    <source>
        <dbReference type="SAM" id="MobiDB-lite"/>
    </source>
</evidence>
<keyword evidence="3" id="KW-0418">Kinase</keyword>
<keyword evidence="3" id="KW-0808">Transferase</keyword>
<dbReference type="Proteomes" id="UP000605986">
    <property type="component" value="Unassembled WGS sequence"/>
</dbReference>
<comment type="caution">
    <text evidence="3">The sequence shown here is derived from an EMBL/GenBank/DDBJ whole genome shotgun (WGS) entry which is preliminary data.</text>
</comment>
<dbReference type="SUPFAM" id="SSF53300">
    <property type="entry name" value="vWA-like"/>
    <property type="match status" value="1"/>
</dbReference>
<feature type="compositionally biased region" description="Polar residues" evidence="1">
    <location>
        <begin position="647"/>
        <end position="665"/>
    </location>
</feature>
<gene>
    <name evidence="3" type="ORF">F53441_4205</name>
</gene>
<dbReference type="PROSITE" id="PS50011">
    <property type="entry name" value="PROTEIN_KINASE_DOM"/>
    <property type="match status" value="1"/>
</dbReference>
<keyword evidence="3" id="KW-0723">Serine/threonine-protein kinase</keyword>
<feature type="region of interest" description="Disordered" evidence="1">
    <location>
        <begin position="646"/>
        <end position="665"/>
    </location>
</feature>
<dbReference type="GO" id="GO:0005524">
    <property type="term" value="F:ATP binding"/>
    <property type="evidence" value="ECO:0007669"/>
    <property type="project" value="InterPro"/>
</dbReference>
<dbReference type="InterPro" id="IPR036465">
    <property type="entry name" value="vWFA_dom_sf"/>
</dbReference>
<dbReference type="Gene3D" id="1.10.510.10">
    <property type="entry name" value="Transferase(Phosphotransferase) domain 1"/>
    <property type="match status" value="1"/>
</dbReference>
<dbReference type="Pfam" id="PF00069">
    <property type="entry name" value="Pkinase"/>
    <property type="match status" value="1"/>
</dbReference>
<protein>
    <submittedName>
        <fullName evidence="3">Serine/threonine protein kinase</fullName>
    </submittedName>
</protein>
<organism evidence="3 4">
    <name type="scientific">Fusarium austroafricanum</name>
    <dbReference type="NCBI Taxonomy" id="2364996"/>
    <lineage>
        <taxon>Eukaryota</taxon>
        <taxon>Fungi</taxon>
        <taxon>Dikarya</taxon>
        <taxon>Ascomycota</taxon>
        <taxon>Pezizomycotina</taxon>
        <taxon>Sordariomycetes</taxon>
        <taxon>Hypocreomycetidae</taxon>
        <taxon>Hypocreales</taxon>
        <taxon>Nectriaceae</taxon>
        <taxon>Fusarium</taxon>
        <taxon>Fusarium concolor species complex</taxon>
    </lineage>
</organism>
<evidence type="ECO:0000313" key="4">
    <source>
        <dbReference type="Proteomes" id="UP000605986"/>
    </source>
</evidence>
<feature type="compositionally biased region" description="Polar residues" evidence="1">
    <location>
        <begin position="557"/>
        <end position="572"/>
    </location>
</feature>
<feature type="compositionally biased region" description="Polar residues" evidence="1">
    <location>
        <begin position="532"/>
        <end position="550"/>
    </location>
</feature>